<dbReference type="NCBIfam" id="TIGR00231">
    <property type="entry name" value="small_GTP"/>
    <property type="match status" value="1"/>
</dbReference>
<proteinExistence type="inferred from homology"/>
<dbReference type="KEGG" id="pchm:VFPPC_07171"/>
<evidence type="ECO:0000256" key="5">
    <source>
        <dbReference type="ARBA" id="ARBA00022741"/>
    </source>
</evidence>
<dbReference type="SMART" id="SM00178">
    <property type="entry name" value="SAR"/>
    <property type="match status" value="1"/>
</dbReference>
<dbReference type="PANTHER" id="PTHR11711">
    <property type="entry name" value="ADP RIBOSYLATION FACTOR-RELATED"/>
    <property type="match status" value="1"/>
</dbReference>
<protein>
    <recommendedName>
        <fullName evidence="12">ADP-ribosylation factor</fullName>
    </recommendedName>
</protein>
<keyword evidence="14" id="KW-0460">Magnesium</keyword>
<evidence type="ECO:0000256" key="7">
    <source>
        <dbReference type="ARBA" id="ARBA00022927"/>
    </source>
</evidence>
<evidence type="ECO:0000256" key="6">
    <source>
        <dbReference type="ARBA" id="ARBA00022892"/>
    </source>
</evidence>
<dbReference type="InterPro" id="IPR024156">
    <property type="entry name" value="Small_GTPase_ARF"/>
</dbReference>
<evidence type="ECO:0000256" key="4">
    <source>
        <dbReference type="ARBA" id="ARBA00022707"/>
    </source>
</evidence>
<dbReference type="GO" id="GO:0015031">
    <property type="term" value="P:protein transport"/>
    <property type="evidence" value="ECO:0007669"/>
    <property type="project" value="UniProtKB-KW"/>
</dbReference>
<keyword evidence="4" id="KW-0519">Myristate</keyword>
<dbReference type="Pfam" id="PF00025">
    <property type="entry name" value="Arf"/>
    <property type="match status" value="1"/>
</dbReference>
<comment type="caution">
    <text evidence="15">The sequence shown here is derived from an EMBL/GenBank/DDBJ whole genome shotgun (WGS) entry which is preliminary data.</text>
</comment>
<dbReference type="PRINTS" id="PR00328">
    <property type="entry name" value="SAR1GTPBP"/>
</dbReference>
<keyword evidence="5 13" id="KW-0547">Nucleotide-binding</keyword>
<accession>A0A179F9N2</accession>
<evidence type="ECO:0000256" key="10">
    <source>
        <dbReference type="ARBA" id="ARBA00023288"/>
    </source>
</evidence>
<dbReference type="InterPro" id="IPR027417">
    <property type="entry name" value="P-loop_NTPase"/>
</dbReference>
<dbReference type="EMBL" id="LSBJ02000007">
    <property type="protein sequence ID" value="OAQ62166.1"/>
    <property type="molecule type" value="Genomic_DNA"/>
</dbReference>
<dbReference type="Gene3D" id="3.40.50.300">
    <property type="entry name" value="P-loop containing nucleotide triphosphate hydrolases"/>
    <property type="match status" value="1"/>
</dbReference>
<feature type="binding site" evidence="13">
    <location>
        <position position="77"/>
    </location>
    <ligand>
        <name>GTP</name>
        <dbReference type="ChEBI" id="CHEBI:37565"/>
    </ligand>
</feature>
<dbReference type="GO" id="GO:0046872">
    <property type="term" value="F:metal ion binding"/>
    <property type="evidence" value="ECO:0007669"/>
    <property type="project" value="UniProtKB-KW"/>
</dbReference>
<gene>
    <name evidence="15" type="ORF">VFPPC_07171</name>
</gene>
<dbReference type="FunFam" id="3.40.50.300:FF:003500">
    <property type="entry name" value="ADP-ribosylation factor 1"/>
    <property type="match status" value="1"/>
</dbReference>
<evidence type="ECO:0000256" key="3">
    <source>
        <dbReference type="ARBA" id="ARBA00022448"/>
    </source>
</evidence>
<comment type="similarity">
    <text evidence="2">Belongs to the small GTPase superfamily. Arf family.</text>
</comment>
<keyword evidence="3" id="KW-0813">Transport</keyword>
<keyword evidence="14" id="KW-0479">Metal-binding</keyword>
<evidence type="ECO:0000256" key="9">
    <source>
        <dbReference type="ARBA" id="ARBA00023134"/>
    </source>
</evidence>
<feature type="binding site" evidence="14">
    <location>
        <position position="54"/>
    </location>
    <ligand>
        <name>Mg(2+)</name>
        <dbReference type="ChEBI" id="CHEBI:18420"/>
    </ligand>
</feature>
<dbReference type="GO" id="GO:0003924">
    <property type="term" value="F:GTPase activity"/>
    <property type="evidence" value="ECO:0007669"/>
    <property type="project" value="InterPro"/>
</dbReference>
<dbReference type="RefSeq" id="XP_018139870.1">
    <property type="nucleotide sequence ID" value="XM_018286079.1"/>
</dbReference>
<dbReference type="OrthoDB" id="427186at2759"/>
<dbReference type="GO" id="GO:0016192">
    <property type="term" value="P:vesicle-mediated transport"/>
    <property type="evidence" value="ECO:0007669"/>
    <property type="project" value="UniProtKB-KW"/>
</dbReference>
<evidence type="ECO:0000313" key="16">
    <source>
        <dbReference type="Proteomes" id="UP000078397"/>
    </source>
</evidence>
<dbReference type="PROSITE" id="PS51417">
    <property type="entry name" value="ARF"/>
    <property type="match status" value="1"/>
</dbReference>
<keyword evidence="7" id="KW-0653">Protein transport</keyword>
<keyword evidence="16" id="KW-1185">Reference proteome</keyword>
<dbReference type="STRING" id="1380566.A0A179F9N2"/>
<keyword evidence="9 13" id="KW-0342">GTP-binding</keyword>
<dbReference type="InterPro" id="IPR005225">
    <property type="entry name" value="Small_GTP-bd"/>
</dbReference>
<dbReference type="SUPFAM" id="SSF52540">
    <property type="entry name" value="P-loop containing nucleoside triphosphate hydrolases"/>
    <property type="match status" value="1"/>
</dbReference>
<evidence type="ECO:0000313" key="15">
    <source>
        <dbReference type="EMBL" id="OAQ62166.1"/>
    </source>
</evidence>
<comment type="function">
    <text evidence="11">GTP-binding protein involved in protein trafficking; may modulate vesicle budding and uncoating within the Golgi apparatus.</text>
</comment>
<organism evidence="15 16">
    <name type="scientific">Pochonia chlamydosporia 170</name>
    <dbReference type="NCBI Taxonomy" id="1380566"/>
    <lineage>
        <taxon>Eukaryota</taxon>
        <taxon>Fungi</taxon>
        <taxon>Dikarya</taxon>
        <taxon>Ascomycota</taxon>
        <taxon>Pezizomycotina</taxon>
        <taxon>Sordariomycetes</taxon>
        <taxon>Hypocreomycetidae</taxon>
        <taxon>Hypocreales</taxon>
        <taxon>Clavicipitaceae</taxon>
        <taxon>Pochonia</taxon>
    </lineage>
</organism>
<name>A0A179F9N2_METCM</name>
<dbReference type="Proteomes" id="UP000078397">
    <property type="component" value="Unassembled WGS sequence"/>
</dbReference>
<sequence>MLTASLTQLKELAAWLLGKTPEYRVMIMGFDAVGKTTLLYQLKLPNEKITTIPTIGFNVETVESSQGHKFTFWDVGGCDKIRPLYRHYFPGTDAFLFVVDCSDAERFNQVVEEIQRILMDVSDEPGKKKLWVVLNKQDLLPLEKRDEVVKGMRERLEKDLARCVKYGPVRIFGPTGFNAFEHHHASALLEEVADAMQGKEPAKPSTTKKSDKLDNVVSEADLKQRIEENAKENGAPSEEFWQNFLDADLPVWDHYNHLRAGYLVLLEGIAYRNSVMNCADMFMNHLDMLRAKKPERFRNTTHRTMTIFWLFQLQVAAVRYAHFKNLIGLPSRDDFVPMLFHTPEIIDAGLWRKHYSKELMFSPKARASWVLPDMAPLPSITHPVERESTSEELLQEDKDLLIRFALTVIQSTSGTNLRRGEVIKNALSTLQTSIMQKRASMVNIEPYSETQAYFWIQFVHAALASLQSVPGSGLKGMAGWHGSMNTLTLAAFKALFDISGNEWQVYYSRPLWESMKARIGFVNPDKKPLPGLISIPPQSNTKGIKLKTMSKGGLGIATTQRMPPPESLAVMVAAVCDAAALSEADSMAGIVKTHSELIVFLYDRLVASLSSRNDLDGSLVAASKRRNDLVEAIDEALEVSGPSIEGLTRKMFWIQQVLAAAEQTAENSTFDHFMNSNPHLAYEGLPLMYYSEMILNSSEAKEVFIPPDRRPFPSVVAAGQRSST</sequence>
<dbReference type="GO" id="GO:0005794">
    <property type="term" value="C:Golgi apparatus"/>
    <property type="evidence" value="ECO:0007669"/>
    <property type="project" value="UniProtKB-SubCell"/>
</dbReference>
<keyword evidence="6" id="KW-0931">ER-Golgi transport</keyword>
<evidence type="ECO:0000256" key="8">
    <source>
        <dbReference type="ARBA" id="ARBA00023034"/>
    </source>
</evidence>
<feature type="binding site" evidence="13">
    <location>
        <begin position="135"/>
        <end position="138"/>
    </location>
    <ligand>
        <name>GTP</name>
        <dbReference type="ChEBI" id="CHEBI:37565"/>
    </ligand>
</feature>
<keyword evidence="8" id="KW-0333">Golgi apparatus</keyword>
<comment type="subcellular location">
    <subcellularLocation>
        <location evidence="1">Golgi apparatus</location>
    </subcellularLocation>
</comment>
<dbReference type="SMART" id="SM00177">
    <property type="entry name" value="ARF"/>
    <property type="match status" value="1"/>
</dbReference>
<dbReference type="GeneID" id="28850073"/>
<evidence type="ECO:0000256" key="2">
    <source>
        <dbReference type="ARBA" id="ARBA00010290"/>
    </source>
</evidence>
<evidence type="ECO:0000256" key="11">
    <source>
        <dbReference type="ARBA" id="ARBA00053326"/>
    </source>
</evidence>
<feature type="binding site" evidence="14">
    <location>
        <position position="36"/>
    </location>
    <ligand>
        <name>Mg(2+)</name>
        <dbReference type="ChEBI" id="CHEBI:18420"/>
    </ligand>
</feature>
<evidence type="ECO:0000256" key="1">
    <source>
        <dbReference type="ARBA" id="ARBA00004555"/>
    </source>
</evidence>
<evidence type="ECO:0000256" key="13">
    <source>
        <dbReference type="PIRSR" id="PIRSR606689-1"/>
    </source>
</evidence>
<evidence type="ECO:0000256" key="12">
    <source>
        <dbReference type="ARBA" id="ARBA00070396"/>
    </source>
</evidence>
<reference evidence="15 16" key="1">
    <citation type="journal article" date="2016" name="PLoS Pathog.">
        <title>Biosynthesis of antibiotic leucinostatins in bio-control fungus Purpureocillium lilacinum and their inhibition on phytophthora revealed by genome mining.</title>
        <authorList>
            <person name="Wang G."/>
            <person name="Liu Z."/>
            <person name="Lin R."/>
            <person name="Li E."/>
            <person name="Mao Z."/>
            <person name="Ling J."/>
            <person name="Yang Y."/>
            <person name="Yin W.B."/>
            <person name="Xie B."/>
        </authorList>
    </citation>
    <scope>NUCLEOTIDE SEQUENCE [LARGE SCALE GENOMIC DNA]</scope>
    <source>
        <strain evidence="15">170</strain>
    </source>
</reference>
<dbReference type="AlphaFoldDB" id="A0A179F9N2"/>
<evidence type="ECO:0000256" key="14">
    <source>
        <dbReference type="PIRSR" id="PIRSR606689-2"/>
    </source>
</evidence>
<keyword evidence="10" id="KW-0449">Lipoprotein</keyword>
<dbReference type="GO" id="GO:0005525">
    <property type="term" value="F:GTP binding"/>
    <property type="evidence" value="ECO:0007669"/>
    <property type="project" value="UniProtKB-KW"/>
</dbReference>
<dbReference type="InterPro" id="IPR006689">
    <property type="entry name" value="Small_GTPase_ARF/SAR"/>
</dbReference>
<feature type="binding site" evidence="13">
    <location>
        <begin position="29"/>
        <end position="36"/>
    </location>
    <ligand>
        <name>GTP</name>
        <dbReference type="ChEBI" id="CHEBI:37565"/>
    </ligand>
</feature>
<dbReference type="CDD" id="cd00878">
    <property type="entry name" value="Arf_Arl"/>
    <property type="match status" value="1"/>
</dbReference>